<feature type="compositionally biased region" description="Low complexity" evidence="8">
    <location>
        <begin position="190"/>
        <end position="205"/>
    </location>
</feature>
<evidence type="ECO:0000256" key="8">
    <source>
        <dbReference type="SAM" id="MobiDB-lite"/>
    </source>
</evidence>
<dbReference type="GO" id="GO:0051015">
    <property type="term" value="F:actin filament binding"/>
    <property type="evidence" value="ECO:0007669"/>
    <property type="project" value="TreeGrafter"/>
</dbReference>
<comment type="subunit">
    <text evidence="7">Interacts with G-actin; ADP-actin form.</text>
</comment>
<dbReference type="Proteomes" id="UP001165120">
    <property type="component" value="Unassembled WGS sequence"/>
</dbReference>
<feature type="domain" description="ADF-H" evidence="9">
    <location>
        <begin position="70"/>
        <end position="192"/>
    </location>
</feature>
<dbReference type="GO" id="GO:0051016">
    <property type="term" value="P:barbed-end actin filament capping"/>
    <property type="evidence" value="ECO:0007669"/>
    <property type="project" value="TreeGrafter"/>
</dbReference>
<reference evidence="10" key="1">
    <citation type="submission" date="2023-04" db="EMBL/GenBank/DDBJ databases">
        <title>Candida boidinii NBRC 10035.</title>
        <authorList>
            <person name="Ichikawa N."/>
            <person name="Sato H."/>
            <person name="Tonouchi N."/>
        </authorList>
    </citation>
    <scope>NUCLEOTIDE SEQUENCE</scope>
    <source>
        <strain evidence="10">NBRC 10035</strain>
    </source>
</reference>
<name>A0A9W6T8C3_CANBO</name>
<dbReference type="SMART" id="SM00102">
    <property type="entry name" value="ADF"/>
    <property type="match status" value="1"/>
</dbReference>
<dbReference type="GO" id="GO:0030042">
    <property type="term" value="P:actin filament depolymerization"/>
    <property type="evidence" value="ECO:0007669"/>
    <property type="project" value="TreeGrafter"/>
</dbReference>
<feature type="compositionally biased region" description="Basic residues" evidence="8">
    <location>
        <begin position="215"/>
        <end position="225"/>
    </location>
</feature>
<evidence type="ECO:0000256" key="2">
    <source>
        <dbReference type="ARBA" id="ARBA00009557"/>
    </source>
</evidence>
<evidence type="ECO:0000313" key="10">
    <source>
        <dbReference type="EMBL" id="GME79264.1"/>
    </source>
</evidence>
<keyword evidence="5" id="KW-0009">Actin-binding</keyword>
<evidence type="ECO:0000256" key="1">
    <source>
        <dbReference type="ARBA" id="ARBA00004245"/>
    </source>
</evidence>
<accession>A0A9W6T8C3</accession>
<keyword evidence="3" id="KW-0963">Cytoplasm</keyword>
<comment type="subcellular location">
    <subcellularLocation>
        <location evidence="1">Cytoplasm</location>
        <location evidence="1">Cytoskeleton</location>
    </subcellularLocation>
</comment>
<evidence type="ECO:0000313" key="11">
    <source>
        <dbReference type="Proteomes" id="UP001165120"/>
    </source>
</evidence>
<keyword evidence="11" id="KW-1185">Reference proteome</keyword>
<protein>
    <submittedName>
        <fullName evidence="10">Unnamed protein product</fullName>
    </submittedName>
</protein>
<organism evidence="10 11">
    <name type="scientific">Candida boidinii</name>
    <name type="common">Yeast</name>
    <dbReference type="NCBI Taxonomy" id="5477"/>
    <lineage>
        <taxon>Eukaryota</taxon>
        <taxon>Fungi</taxon>
        <taxon>Dikarya</taxon>
        <taxon>Ascomycota</taxon>
        <taxon>Saccharomycotina</taxon>
        <taxon>Pichiomycetes</taxon>
        <taxon>Pichiales</taxon>
        <taxon>Pichiaceae</taxon>
        <taxon>Ogataea</taxon>
        <taxon>Ogataea/Candida clade</taxon>
    </lineage>
</organism>
<dbReference type="GO" id="GO:0005884">
    <property type="term" value="C:actin filament"/>
    <property type="evidence" value="ECO:0007669"/>
    <property type="project" value="TreeGrafter"/>
</dbReference>
<dbReference type="InterPro" id="IPR028458">
    <property type="entry name" value="Twinfilin"/>
</dbReference>
<dbReference type="AlphaFoldDB" id="A0A9W6T8C3"/>
<evidence type="ECO:0000256" key="7">
    <source>
        <dbReference type="ARBA" id="ARBA00038532"/>
    </source>
</evidence>
<feature type="region of interest" description="Disordered" evidence="8">
    <location>
        <begin position="1"/>
        <end position="29"/>
    </location>
</feature>
<comment type="caution">
    <text evidence="10">The sequence shown here is derived from an EMBL/GenBank/DDBJ whole genome shotgun (WGS) entry which is preliminary data.</text>
</comment>
<evidence type="ECO:0000256" key="3">
    <source>
        <dbReference type="ARBA" id="ARBA00022490"/>
    </source>
</evidence>
<dbReference type="GO" id="GO:0003785">
    <property type="term" value="F:actin monomer binding"/>
    <property type="evidence" value="ECO:0007669"/>
    <property type="project" value="TreeGrafter"/>
</dbReference>
<keyword evidence="6" id="KW-0206">Cytoskeleton</keyword>
<evidence type="ECO:0000259" key="9">
    <source>
        <dbReference type="SMART" id="SM00102"/>
    </source>
</evidence>
<dbReference type="InterPro" id="IPR002108">
    <property type="entry name" value="ADF-H"/>
</dbReference>
<gene>
    <name evidence="10" type="ORF">Cboi02_000606500</name>
</gene>
<dbReference type="Gene3D" id="3.40.20.10">
    <property type="entry name" value="Severin"/>
    <property type="match status" value="1"/>
</dbReference>
<dbReference type="SUPFAM" id="SSF55753">
    <property type="entry name" value="Actin depolymerizing proteins"/>
    <property type="match status" value="1"/>
</dbReference>
<feature type="region of interest" description="Disordered" evidence="8">
    <location>
        <begin position="187"/>
        <end position="225"/>
    </location>
</feature>
<dbReference type="InterPro" id="IPR029006">
    <property type="entry name" value="ADF-H/Gelsolin-like_dom_sf"/>
</dbReference>
<dbReference type="EMBL" id="BSXN01003438">
    <property type="protein sequence ID" value="GME79264.1"/>
    <property type="molecule type" value="Genomic_DNA"/>
</dbReference>
<sequence length="225" mass="25230">MSELTELSESGWKSLQTHENSTKPLSDSEKSLQNVKNLEMLNSIGLINNRKKLVNDNHLLNGSLNFKINDDLLEILSNNSDFKNGEFISINIVDEVLVLKLSDELIPNDISSIIDKLPSDSPNYTILKLNDLFYFIYSCPSGSKVKDRMVYASNKLGFINNLKNNLNFNFAKIIEVGDADEIELSEFEISDPSSNSSESDITSDSGLNSSFTKLKFAKPKGPRRR</sequence>
<evidence type="ECO:0000256" key="4">
    <source>
        <dbReference type="ARBA" id="ARBA00022737"/>
    </source>
</evidence>
<dbReference type="PANTHER" id="PTHR13759:SF1">
    <property type="entry name" value="TWINFILIN"/>
    <property type="match status" value="1"/>
</dbReference>
<proteinExistence type="inferred from homology"/>
<evidence type="ECO:0000256" key="6">
    <source>
        <dbReference type="ARBA" id="ARBA00023212"/>
    </source>
</evidence>
<dbReference type="Pfam" id="PF00241">
    <property type="entry name" value="Cofilin_ADF"/>
    <property type="match status" value="1"/>
</dbReference>
<dbReference type="PANTHER" id="PTHR13759">
    <property type="entry name" value="TWINFILIN"/>
    <property type="match status" value="1"/>
</dbReference>
<dbReference type="GO" id="GO:0005737">
    <property type="term" value="C:cytoplasm"/>
    <property type="evidence" value="ECO:0007669"/>
    <property type="project" value="TreeGrafter"/>
</dbReference>
<keyword evidence="4" id="KW-0677">Repeat</keyword>
<evidence type="ECO:0000256" key="5">
    <source>
        <dbReference type="ARBA" id="ARBA00023203"/>
    </source>
</evidence>
<comment type="similarity">
    <text evidence="2">Belongs to the actin-binding proteins ADF family. Twinfilin subfamily.</text>
</comment>